<evidence type="ECO:0000256" key="1">
    <source>
        <dbReference type="ARBA" id="ARBA00004496"/>
    </source>
</evidence>
<keyword evidence="6" id="KW-0598">Phosphotransferase system</keyword>
<evidence type="ECO:0000256" key="6">
    <source>
        <dbReference type="ARBA" id="ARBA00022683"/>
    </source>
</evidence>
<evidence type="ECO:0000256" key="5">
    <source>
        <dbReference type="ARBA" id="ARBA00022679"/>
    </source>
</evidence>
<keyword evidence="10" id="KW-1185">Reference proteome</keyword>
<sequence>MIGIVIVAHDTLATAYKAAMEHVVGPLDNVRAMAIASDDSLADRQADICLAADEVDTGAGVVLVTDLFGSTPSNLALNACIVDRMDVIYGANLPLLIQLAKSRNLSRSEAVASALKTGRRYIDVWDAPVAAAE</sequence>
<protein>
    <submittedName>
        <fullName evidence="9">PTS system mannose-specific IIA component</fullName>
    </submittedName>
</protein>
<proteinExistence type="predicted"/>
<keyword evidence="4" id="KW-0762">Sugar transport</keyword>
<keyword evidence="2" id="KW-0813">Transport</keyword>
<evidence type="ECO:0000313" key="10">
    <source>
        <dbReference type="Proteomes" id="UP000553766"/>
    </source>
</evidence>
<dbReference type="GO" id="GO:0005737">
    <property type="term" value="C:cytoplasm"/>
    <property type="evidence" value="ECO:0007669"/>
    <property type="project" value="UniProtKB-SubCell"/>
</dbReference>
<dbReference type="CDD" id="cd00006">
    <property type="entry name" value="PTS_IIA_man"/>
    <property type="match status" value="1"/>
</dbReference>
<keyword evidence="5" id="KW-0808">Transferase</keyword>
<feature type="domain" description="PTS EIIA type-4" evidence="8">
    <location>
        <begin position="1"/>
        <end position="122"/>
    </location>
</feature>
<dbReference type="PROSITE" id="PS51096">
    <property type="entry name" value="PTS_EIIA_TYPE_4"/>
    <property type="match status" value="1"/>
</dbReference>
<keyword evidence="3" id="KW-0963">Cytoplasm</keyword>
<evidence type="ECO:0000256" key="3">
    <source>
        <dbReference type="ARBA" id="ARBA00022490"/>
    </source>
</evidence>
<dbReference type="PANTHER" id="PTHR33799:SF1">
    <property type="entry name" value="PTS SYSTEM MANNOSE-SPECIFIC EIIAB COMPONENT-RELATED"/>
    <property type="match status" value="1"/>
</dbReference>
<organism evidence="9 10">
    <name type="scientific">Rubricella aquisinus</name>
    <dbReference type="NCBI Taxonomy" id="2028108"/>
    <lineage>
        <taxon>Bacteria</taxon>
        <taxon>Pseudomonadati</taxon>
        <taxon>Pseudomonadota</taxon>
        <taxon>Alphaproteobacteria</taxon>
        <taxon>Rhodobacterales</taxon>
        <taxon>Paracoccaceae</taxon>
        <taxon>Rubricella</taxon>
    </lineage>
</organism>
<dbReference type="Pfam" id="PF03610">
    <property type="entry name" value="EIIA-man"/>
    <property type="match status" value="1"/>
</dbReference>
<evidence type="ECO:0000256" key="4">
    <source>
        <dbReference type="ARBA" id="ARBA00022597"/>
    </source>
</evidence>
<dbReference type="PANTHER" id="PTHR33799">
    <property type="entry name" value="PTS PERMEASE-RELATED-RELATED"/>
    <property type="match status" value="1"/>
</dbReference>
<dbReference type="InterPro" id="IPR036662">
    <property type="entry name" value="PTS_EIIA_man-typ_sf"/>
</dbReference>
<dbReference type="InterPro" id="IPR051471">
    <property type="entry name" value="Bacterial_PTS_sugar_comp"/>
</dbReference>
<evidence type="ECO:0000259" key="8">
    <source>
        <dbReference type="PROSITE" id="PS51096"/>
    </source>
</evidence>
<reference evidence="9 10" key="1">
    <citation type="submission" date="2020-08" db="EMBL/GenBank/DDBJ databases">
        <title>Genomic Encyclopedia of Type Strains, Phase IV (KMG-IV): sequencing the most valuable type-strain genomes for metagenomic binning, comparative biology and taxonomic classification.</title>
        <authorList>
            <person name="Goeker M."/>
        </authorList>
    </citation>
    <scope>NUCLEOTIDE SEQUENCE [LARGE SCALE GENOMIC DNA]</scope>
    <source>
        <strain evidence="9 10">DSM 103377</strain>
    </source>
</reference>
<evidence type="ECO:0000313" key="9">
    <source>
        <dbReference type="EMBL" id="MBB5515312.1"/>
    </source>
</evidence>
<dbReference type="GO" id="GO:0016020">
    <property type="term" value="C:membrane"/>
    <property type="evidence" value="ECO:0007669"/>
    <property type="project" value="InterPro"/>
</dbReference>
<dbReference type="GO" id="GO:0016301">
    <property type="term" value="F:kinase activity"/>
    <property type="evidence" value="ECO:0007669"/>
    <property type="project" value="UniProtKB-KW"/>
</dbReference>
<dbReference type="AlphaFoldDB" id="A0A840WNT2"/>
<comment type="caution">
    <text evidence="9">The sequence shown here is derived from an EMBL/GenBank/DDBJ whole genome shotgun (WGS) entry which is preliminary data.</text>
</comment>
<accession>A0A840WNT2</accession>
<dbReference type="SUPFAM" id="SSF53062">
    <property type="entry name" value="PTS system fructose IIA component-like"/>
    <property type="match status" value="1"/>
</dbReference>
<gene>
    <name evidence="9" type="ORF">FHS89_001322</name>
</gene>
<comment type="subcellular location">
    <subcellularLocation>
        <location evidence="1">Cytoplasm</location>
    </subcellularLocation>
</comment>
<dbReference type="EMBL" id="JACIJS010000003">
    <property type="protein sequence ID" value="MBB5515312.1"/>
    <property type="molecule type" value="Genomic_DNA"/>
</dbReference>
<name>A0A840WNT2_9RHOB</name>
<dbReference type="InterPro" id="IPR033887">
    <property type="entry name" value="PTS_IIA_man"/>
</dbReference>
<dbReference type="RefSeq" id="WP_184009762.1">
    <property type="nucleotide sequence ID" value="NZ_JACIJS010000003.1"/>
</dbReference>
<evidence type="ECO:0000256" key="2">
    <source>
        <dbReference type="ARBA" id="ARBA00022448"/>
    </source>
</evidence>
<dbReference type="InterPro" id="IPR004701">
    <property type="entry name" value="PTS_EIIA_man-typ"/>
</dbReference>
<evidence type="ECO:0000256" key="7">
    <source>
        <dbReference type="ARBA" id="ARBA00022777"/>
    </source>
</evidence>
<dbReference type="Gene3D" id="3.40.50.510">
    <property type="entry name" value="Phosphotransferase system, mannose-type IIA component"/>
    <property type="match status" value="1"/>
</dbReference>
<dbReference type="GO" id="GO:0009401">
    <property type="term" value="P:phosphoenolpyruvate-dependent sugar phosphotransferase system"/>
    <property type="evidence" value="ECO:0007669"/>
    <property type="project" value="UniProtKB-KW"/>
</dbReference>
<keyword evidence="7" id="KW-0418">Kinase</keyword>
<dbReference type="Proteomes" id="UP000553766">
    <property type="component" value="Unassembled WGS sequence"/>
</dbReference>